<name>A0AAV7THT3_PLEWA</name>
<keyword evidence="3" id="KW-1185">Reference proteome</keyword>
<organism evidence="2 3">
    <name type="scientific">Pleurodeles waltl</name>
    <name type="common">Iberian ribbed newt</name>
    <dbReference type="NCBI Taxonomy" id="8319"/>
    <lineage>
        <taxon>Eukaryota</taxon>
        <taxon>Metazoa</taxon>
        <taxon>Chordata</taxon>
        <taxon>Craniata</taxon>
        <taxon>Vertebrata</taxon>
        <taxon>Euteleostomi</taxon>
        <taxon>Amphibia</taxon>
        <taxon>Batrachia</taxon>
        <taxon>Caudata</taxon>
        <taxon>Salamandroidea</taxon>
        <taxon>Salamandridae</taxon>
        <taxon>Pleurodelinae</taxon>
        <taxon>Pleurodeles</taxon>
    </lineage>
</organism>
<comment type="caution">
    <text evidence="2">The sequence shown here is derived from an EMBL/GenBank/DDBJ whole genome shotgun (WGS) entry which is preliminary data.</text>
</comment>
<dbReference type="Proteomes" id="UP001066276">
    <property type="component" value="Chromosome 3_2"/>
</dbReference>
<evidence type="ECO:0000313" key="2">
    <source>
        <dbReference type="EMBL" id="KAJ1176167.1"/>
    </source>
</evidence>
<proteinExistence type="predicted"/>
<protein>
    <submittedName>
        <fullName evidence="2">Uncharacterized protein</fullName>
    </submittedName>
</protein>
<feature type="chain" id="PRO_5043832367" evidence="1">
    <location>
        <begin position="21"/>
        <end position="64"/>
    </location>
</feature>
<feature type="signal peptide" evidence="1">
    <location>
        <begin position="1"/>
        <end position="20"/>
    </location>
</feature>
<evidence type="ECO:0000313" key="3">
    <source>
        <dbReference type="Proteomes" id="UP001066276"/>
    </source>
</evidence>
<feature type="non-terminal residue" evidence="2">
    <location>
        <position position="64"/>
    </location>
</feature>
<keyword evidence="1" id="KW-0732">Signal</keyword>
<feature type="non-terminal residue" evidence="2">
    <location>
        <position position="1"/>
    </location>
</feature>
<dbReference type="EMBL" id="JANPWB010000006">
    <property type="protein sequence ID" value="KAJ1176167.1"/>
    <property type="molecule type" value="Genomic_DNA"/>
</dbReference>
<sequence>QKRLVMFLGVKLLDFSGVSAKNWAYLLGHVTHMGPSEFEKKVFKSELLVVVYSARRSLAFGEIF</sequence>
<reference evidence="2" key="1">
    <citation type="journal article" date="2022" name="bioRxiv">
        <title>Sequencing and chromosome-scale assembly of the giantPleurodeles waltlgenome.</title>
        <authorList>
            <person name="Brown T."/>
            <person name="Elewa A."/>
            <person name="Iarovenko S."/>
            <person name="Subramanian E."/>
            <person name="Araus A.J."/>
            <person name="Petzold A."/>
            <person name="Susuki M."/>
            <person name="Suzuki K.-i.T."/>
            <person name="Hayashi T."/>
            <person name="Toyoda A."/>
            <person name="Oliveira C."/>
            <person name="Osipova E."/>
            <person name="Leigh N.D."/>
            <person name="Simon A."/>
            <person name="Yun M.H."/>
        </authorList>
    </citation>
    <scope>NUCLEOTIDE SEQUENCE</scope>
    <source>
        <strain evidence="2">20211129_DDA</strain>
        <tissue evidence="2">Liver</tissue>
    </source>
</reference>
<accession>A0AAV7THT3</accession>
<evidence type="ECO:0000256" key="1">
    <source>
        <dbReference type="SAM" id="SignalP"/>
    </source>
</evidence>
<gene>
    <name evidence="2" type="ORF">NDU88_001450</name>
</gene>
<dbReference type="AlphaFoldDB" id="A0AAV7THT3"/>